<dbReference type="Pfam" id="PF03381">
    <property type="entry name" value="CDC50"/>
    <property type="match status" value="1"/>
</dbReference>
<dbReference type="KEGG" id="tet:TTHERM_00196100"/>
<dbReference type="GO" id="GO:0005886">
    <property type="term" value="C:plasma membrane"/>
    <property type="evidence" value="ECO:0007669"/>
    <property type="project" value="TreeGrafter"/>
</dbReference>
<dbReference type="PANTHER" id="PTHR10926">
    <property type="entry name" value="CELL CYCLE CONTROL PROTEIN 50"/>
    <property type="match status" value="1"/>
</dbReference>
<feature type="transmembrane region" description="Helical" evidence="7">
    <location>
        <begin position="53"/>
        <end position="70"/>
    </location>
</feature>
<accession>Q23K24</accession>
<evidence type="ECO:0000256" key="4">
    <source>
        <dbReference type="ARBA" id="ARBA00022989"/>
    </source>
</evidence>
<dbReference type="PANTHER" id="PTHR10926:SF0">
    <property type="entry name" value="CDC50, ISOFORM A"/>
    <property type="match status" value="1"/>
</dbReference>
<keyword evidence="4 7" id="KW-1133">Transmembrane helix</keyword>
<keyword evidence="5 6" id="KW-0472">Membrane</keyword>
<evidence type="ECO:0000313" key="9">
    <source>
        <dbReference type="Proteomes" id="UP000009168"/>
    </source>
</evidence>
<dbReference type="PIRSF" id="PIRSF015840">
    <property type="entry name" value="DUF284_TM_euk"/>
    <property type="match status" value="1"/>
</dbReference>
<protein>
    <submittedName>
        <fullName evidence="8">Ligand-effect modulator 3 LEM3 family protein</fullName>
    </submittedName>
</protein>
<proteinExistence type="inferred from homology"/>
<keyword evidence="9" id="KW-1185">Reference proteome</keyword>
<evidence type="ECO:0000256" key="1">
    <source>
        <dbReference type="ARBA" id="ARBA00004141"/>
    </source>
</evidence>
<feature type="transmembrane region" description="Helical" evidence="7">
    <location>
        <begin position="301"/>
        <end position="324"/>
    </location>
</feature>
<gene>
    <name evidence="8" type="ORF">TTHERM_00196100</name>
</gene>
<dbReference type="GeneID" id="7825808"/>
<evidence type="ECO:0000256" key="5">
    <source>
        <dbReference type="ARBA" id="ARBA00023136"/>
    </source>
</evidence>
<evidence type="ECO:0000256" key="6">
    <source>
        <dbReference type="PIRNR" id="PIRNR015840"/>
    </source>
</evidence>
<dbReference type="OMA" id="YRSHNDS"/>
<dbReference type="Proteomes" id="UP000009168">
    <property type="component" value="Unassembled WGS sequence"/>
</dbReference>
<dbReference type="STRING" id="312017.Q23K24"/>
<dbReference type="eggNOG" id="KOG2952">
    <property type="taxonomic scope" value="Eukaryota"/>
</dbReference>
<organism evidence="8 9">
    <name type="scientific">Tetrahymena thermophila (strain SB210)</name>
    <dbReference type="NCBI Taxonomy" id="312017"/>
    <lineage>
        <taxon>Eukaryota</taxon>
        <taxon>Sar</taxon>
        <taxon>Alveolata</taxon>
        <taxon>Ciliophora</taxon>
        <taxon>Intramacronucleata</taxon>
        <taxon>Oligohymenophorea</taxon>
        <taxon>Hymenostomatida</taxon>
        <taxon>Tetrahymenina</taxon>
        <taxon>Tetrahymenidae</taxon>
        <taxon>Tetrahymena</taxon>
    </lineage>
</organism>
<dbReference type="InterPro" id="IPR005045">
    <property type="entry name" value="CDC50/LEM3_fam"/>
</dbReference>
<dbReference type="OrthoDB" id="284181at2759"/>
<reference evidence="9" key="1">
    <citation type="journal article" date="2006" name="PLoS Biol.">
        <title>Macronuclear genome sequence of the ciliate Tetrahymena thermophila, a model eukaryote.</title>
        <authorList>
            <person name="Eisen J.A."/>
            <person name="Coyne R.S."/>
            <person name="Wu M."/>
            <person name="Wu D."/>
            <person name="Thiagarajan M."/>
            <person name="Wortman J.R."/>
            <person name="Badger J.H."/>
            <person name="Ren Q."/>
            <person name="Amedeo P."/>
            <person name="Jones K.M."/>
            <person name="Tallon L.J."/>
            <person name="Delcher A.L."/>
            <person name="Salzberg S.L."/>
            <person name="Silva J.C."/>
            <person name="Haas B.J."/>
            <person name="Majoros W.H."/>
            <person name="Farzad M."/>
            <person name="Carlton J.M."/>
            <person name="Smith R.K. Jr."/>
            <person name="Garg J."/>
            <person name="Pearlman R.E."/>
            <person name="Karrer K.M."/>
            <person name="Sun L."/>
            <person name="Manning G."/>
            <person name="Elde N.C."/>
            <person name="Turkewitz A.P."/>
            <person name="Asai D.J."/>
            <person name="Wilkes D.E."/>
            <person name="Wang Y."/>
            <person name="Cai H."/>
            <person name="Collins K."/>
            <person name="Stewart B.A."/>
            <person name="Lee S.R."/>
            <person name="Wilamowska K."/>
            <person name="Weinberg Z."/>
            <person name="Ruzzo W.L."/>
            <person name="Wloga D."/>
            <person name="Gaertig J."/>
            <person name="Frankel J."/>
            <person name="Tsao C.-C."/>
            <person name="Gorovsky M.A."/>
            <person name="Keeling P.J."/>
            <person name="Waller R.F."/>
            <person name="Patron N.J."/>
            <person name="Cherry J.M."/>
            <person name="Stover N.A."/>
            <person name="Krieger C.J."/>
            <person name="del Toro C."/>
            <person name="Ryder H.F."/>
            <person name="Williamson S.C."/>
            <person name="Barbeau R.A."/>
            <person name="Hamilton E.P."/>
            <person name="Orias E."/>
        </authorList>
    </citation>
    <scope>NUCLEOTIDE SEQUENCE [LARGE SCALE GENOMIC DNA]</scope>
    <source>
        <strain evidence="9">SB210</strain>
    </source>
</reference>
<dbReference type="InParanoid" id="Q23K24"/>
<evidence type="ECO:0000256" key="7">
    <source>
        <dbReference type="SAM" id="Phobius"/>
    </source>
</evidence>
<name>Q23K24_TETTS</name>
<evidence type="ECO:0000313" key="8">
    <source>
        <dbReference type="EMBL" id="EAR97019.2"/>
    </source>
</evidence>
<evidence type="ECO:0000256" key="2">
    <source>
        <dbReference type="ARBA" id="ARBA00009457"/>
    </source>
</evidence>
<dbReference type="GO" id="GO:0005783">
    <property type="term" value="C:endoplasmic reticulum"/>
    <property type="evidence" value="ECO:0007669"/>
    <property type="project" value="TreeGrafter"/>
</dbReference>
<comment type="subcellular location">
    <subcellularLocation>
        <location evidence="1">Membrane</location>
        <topology evidence="1">Multi-pass membrane protein</topology>
    </subcellularLocation>
</comment>
<sequence length="332" mass="37760">MKEQGDNSDLNHVPRNHDSINNFINYSLNKNEAIKEQELAMSQWKGSNKLKGAIFYFIGGLYLLIAGIVFEVKNNDITEIRVDYYSLPDCSNYGTKCCFTFNVPNLMSGPVYLFVEMKNYNQNTDTYFKKYDASQLYSNINGEDTGDCNPFTTNQDILGNKPYIGFKSIDGKTDLNPSNIAYPCGIRAYDVFQEKFSDIRHQTSGQSYELSYTGISWQYDVDNMKNQQPSQQWLDLEFEPYQIWMRPSGLSKFRKTLGKIQSDLQSGTYNICTTNTYNLSIYDSQKALILSNVNSTGGKNLMLVVSHLVGGSVAILGSVGLLLWHYKKRLPQ</sequence>
<dbReference type="EMBL" id="GG662673">
    <property type="protein sequence ID" value="EAR97019.2"/>
    <property type="molecule type" value="Genomic_DNA"/>
</dbReference>
<dbReference type="GO" id="GO:0005794">
    <property type="term" value="C:Golgi apparatus"/>
    <property type="evidence" value="ECO:0007669"/>
    <property type="project" value="TreeGrafter"/>
</dbReference>
<dbReference type="HOGENOM" id="CLU_025025_1_2_1"/>
<dbReference type="AlphaFoldDB" id="Q23K24"/>
<dbReference type="RefSeq" id="XP_001017264.2">
    <property type="nucleotide sequence ID" value="XM_001017264.3"/>
</dbReference>
<comment type="similarity">
    <text evidence="2 6">Belongs to the CDC50/LEM3 family.</text>
</comment>
<evidence type="ECO:0000256" key="3">
    <source>
        <dbReference type="ARBA" id="ARBA00022692"/>
    </source>
</evidence>
<keyword evidence="3 7" id="KW-0812">Transmembrane</keyword>